<sequence>MTVTRAPAEPREGLPPCLSMTTLDDRLAILLDMSVDCGGRHLHRLRFEVAAGTAGERTVWPSHPDMDVTRCCEEVIDICTDDPDEAKAAFKRGAEWVRTGEGP</sequence>
<reference evidence="1" key="1">
    <citation type="journal article" date="2015" name="Nature">
        <title>Complex archaea that bridge the gap between prokaryotes and eukaryotes.</title>
        <authorList>
            <person name="Spang A."/>
            <person name="Saw J.H."/>
            <person name="Jorgensen S.L."/>
            <person name="Zaremba-Niedzwiedzka K."/>
            <person name="Martijn J."/>
            <person name="Lind A.E."/>
            <person name="van Eijk R."/>
            <person name="Schleper C."/>
            <person name="Guy L."/>
            <person name="Ettema T.J."/>
        </authorList>
    </citation>
    <scope>NUCLEOTIDE SEQUENCE</scope>
</reference>
<dbReference type="EMBL" id="LAZR01028274">
    <property type="protein sequence ID" value="KKL63118.1"/>
    <property type="molecule type" value="Genomic_DNA"/>
</dbReference>
<proteinExistence type="predicted"/>
<protein>
    <submittedName>
        <fullName evidence="1">Uncharacterized protein</fullName>
    </submittedName>
</protein>
<name>A0A0F9DN06_9ZZZZ</name>
<comment type="caution">
    <text evidence="1">The sequence shown here is derived from an EMBL/GenBank/DDBJ whole genome shotgun (WGS) entry which is preliminary data.</text>
</comment>
<organism evidence="1">
    <name type="scientific">marine sediment metagenome</name>
    <dbReference type="NCBI Taxonomy" id="412755"/>
    <lineage>
        <taxon>unclassified sequences</taxon>
        <taxon>metagenomes</taxon>
        <taxon>ecological metagenomes</taxon>
    </lineage>
</organism>
<accession>A0A0F9DN06</accession>
<evidence type="ECO:0000313" key="1">
    <source>
        <dbReference type="EMBL" id="KKL63118.1"/>
    </source>
</evidence>
<dbReference type="AlphaFoldDB" id="A0A0F9DN06"/>
<gene>
    <name evidence="1" type="ORF">LCGC14_2178280</name>
</gene>